<keyword evidence="7" id="KW-0535">Nitrogen fixation</keyword>
<sequence>MVFAEYVWLDGSRPAQGIRSKTRIVPVDAESPRLTRFPDWTFDGALTGQAEGEDQDCALKPVCFVRDPLREGDHFLVLCEVFNPDGTRHPSSGRADLRLVLANGAEKHEPWIGFGQDYIVVDRDGASGASAERPNESGDAHYCGVGADRTFGREIAEEHARLCEDAGLLFYGFSARTTPARWEFRIGYRAAAREDPSLLHICDQLWLARYLLLRVAERRGVTICFAADGGDEPARLRATFSSVQMRGERGLEAIQESLALLKAGQAGSSCGIADPMSAAGLASFRIPLDVEQQGAGYFEDRRSGADADPYRLAARLAAEIFRVGEECGQPDLMVA</sequence>
<protein>
    <recommendedName>
        <fullName evidence="3">glutamine synthetase</fullName>
        <ecNumber evidence="3">6.3.1.2</ecNumber>
    </recommendedName>
    <alternativeName>
        <fullName evidence="9">Glutamine synthetase II</fullName>
    </alternativeName>
</protein>
<dbReference type="PANTHER" id="PTHR20852:SF57">
    <property type="entry name" value="GLUTAMINE SYNTHETASE 2 CYTOPLASMIC"/>
    <property type="match status" value="1"/>
</dbReference>
<feature type="domain" description="GS beta-grasp" evidence="12">
    <location>
        <begin position="2"/>
        <end position="86"/>
    </location>
</feature>
<evidence type="ECO:0000256" key="4">
    <source>
        <dbReference type="ARBA" id="ARBA00022598"/>
    </source>
</evidence>
<evidence type="ECO:0000256" key="11">
    <source>
        <dbReference type="PROSITE-ProRule" id="PRU01330"/>
    </source>
</evidence>
<reference evidence="14" key="1">
    <citation type="submission" date="2017-05" db="EMBL/GenBank/DDBJ databases">
        <authorList>
            <person name="Lin X."/>
        </authorList>
    </citation>
    <scope>NUCLEOTIDE SEQUENCE [LARGE SCALE GENOMIC DNA]</scope>
    <source>
        <strain evidence="14">JLT2012</strain>
    </source>
</reference>
<keyword evidence="14" id="KW-1185">Reference proteome</keyword>
<dbReference type="PROSITE" id="PS51986">
    <property type="entry name" value="GS_BETA_GRASP"/>
    <property type="match status" value="1"/>
</dbReference>
<keyword evidence="6" id="KW-0067">ATP-binding</keyword>
<dbReference type="GO" id="GO:0005524">
    <property type="term" value="F:ATP binding"/>
    <property type="evidence" value="ECO:0007669"/>
    <property type="project" value="UniProtKB-KW"/>
</dbReference>
<evidence type="ECO:0000256" key="2">
    <source>
        <dbReference type="ARBA" id="ARBA00003117"/>
    </source>
</evidence>
<dbReference type="Proteomes" id="UP000198462">
    <property type="component" value="Unassembled WGS sequence"/>
</dbReference>
<dbReference type="GO" id="GO:0004356">
    <property type="term" value="F:glutamine synthetase activity"/>
    <property type="evidence" value="ECO:0007669"/>
    <property type="project" value="UniProtKB-EC"/>
</dbReference>
<comment type="function">
    <text evidence="2">Catalyzes the ATP-dependent biosynthesis of glutamine from glutamate and ammonia.</text>
</comment>
<evidence type="ECO:0000256" key="3">
    <source>
        <dbReference type="ARBA" id="ARBA00012937"/>
    </source>
</evidence>
<dbReference type="InterPro" id="IPR036651">
    <property type="entry name" value="Gln_synt_N_sf"/>
</dbReference>
<evidence type="ECO:0000313" key="14">
    <source>
        <dbReference type="Proteomes" id="UP000198462"/>
    </source>
</evidence>
<evidence type="ECO:0000259" key="12">
    <source>
        <dbReference type="PROSITE" id="PS51986"/>
    </source>
</evidence>
<gene>
    <name evidence="13" type="ORF">B5C34_13375</name>
</gene>
<keyword evidence="5" id="KW-0547">Nucleotide-binding</keyword>
<evidence type="ECO:0000256" key="5">
    <source>
        <dbReference type="ARBA" id="ARBA00022741"/>
    </source>
</evidence>
<dbReference type="SUPFAM" id="SSF54368">
    <property type="entry name" value="Glutamine synthetase, N-terminal domain"/>
    <property type="match status" value="1"/>
</dbReference>
<dbReference type="EC" id="6.3.1.2" evidence="3"/>
<name>A0A219B7J1_9SPHN</name>
<dbReference type="InterPro" id="IPR008146">
    <property type="entry name" value="Gln_synth_cat_dom"/>
</dbReference>
<dbReference type="EMBL" id="NFZT01000001">
    <property type="protein sequence ID" value="OWV34350.1"/>
    <property type="molecule type" value="Genomic_DNA"/>
</dbReference>
<dbReference type="InterPro" id="IPR008147">
    <property type="entry name" value="Gln_synt_N"/>
</dbReference>
<dbReference type="OrthoDB" id="9807095at2"/>
<evidence type="ECO:0000256" key="10">
    <source>
        <dbReference type="ARBA" id="ARBA00049436"/>
    </source>
</evidence>
<dbReference type="SMART" id="SM01230">
    <property type="entry name" value="Gln-synt_C"/>
    <property type="match status" value="1"/>
</dbReference>
<keyword evidence="4" id="KW-0436">Ligase</keyword>
<comment type="similarity">
    <text evidence="11">Belongs to the glutamine synthetase family.</text>
</comment>
<accession>A0A219B7J1</accession>
<dbReference type="GO" id="GO:0006542">
    <property type="term" value="P:glutamine biosynthetic process"/>
    <property type="evidence" value="ECO:0007669"/>
    <property type="project" value="InterPro"/>
</dbReference>
<evidence type="ECO:0000256" key="6">
    <source>
        <dbReference type="ARBA" id="ARBA00022840"/>
    </source>
</evidence>
<dbReference type="PANTHER" id="PTHR20852">
    <property type="entry name" value="GLUTAMINE SYNTHETASE"/>
    <property type="match status" value="1"/>
</dbReference>
<dbReference type="SUPFAM" id="SSF55931">
    <property type="entry name" value="Glutamine synthetase/guanido kinase"/>
    <property type="match status" value="1"/>
</dbReference>
<comment type="catalytic activity">
    <reaction evidence="10">
        <text>L-glutamate + NH4(+) + ATP = L-glutamine + ADP + phosphate + H(+)</text>
        <dbReference type="Rhea" id="RHEA:16169"/>
        <dbReference type="ChEBI" id="CHEBI:15378"/>
        <dbReference type="ChEBI" id="CHEBI:28938"/>
        <dbReference type="ChEBI" id="CHEBI:29985"/>
        <dbReference type="ChEBI" id="CHEBI:30616"/>
        <dbReference type="ChEBI" id="CHEBI:43474"/>
        <dbReference type="ChEBI" id="CHEBI:58359"/>
        <dbReference type="ChEBI" id="CHEBI:456216"/>
        <dbReference type="EC" id="6.3.1.2"/>
    </reaction>
</comment>
<dbReference type="GO" id="GO:0005737">
    <property type="term" value="C:cytoplasm"/>
    <property type="evidence" value="ECO:0007669"/>
    <property type="project" value="TreeGrafter"/>
</dbReference>
<evidence type="ECO:0000313" key="13">
    <source>
        <dbReference type="EMBL" id="OWV34350.1"/>
    </source>
</evidence>
<dbReference type="Gene3D" id="3.30.590.10">
    <property type="entry name" value="Glutamine synthetase/guanido kinase, catalytic domain"/>
    <property type="match status" value="1"/>
</dbReference>
<organism evidence="13 14">
    <name type="scientific">Pacificimonas flava</name>
    <dbReference type="NCBI Taxonomy" id="1234595"/>
    <lineage>
        <taxon>Bacteria</taxon>
        <taxon>Pseudomonadati</taxon>
        <taxon>Pseudomonadota</taxon>
        <taxon>Alphaproteobacteria</taxon>
        <taxon>Sphingomonadales</taxon>
        <taxon>Sphingosinicellaceae</taxon>
        <taxon>Pacificimonas</taxon>
    </lineage>
</organism>
<dbReference type="InterPro" id="IPR014746">
    <property type="entry name" value="Gln_synth/guanido_kin_cat_dom"/>
</dbReference>
<evidence type="ECO:0000256" key="8">
    <source>
        <dbReference type="ARBA" id="ARBA00038740"/>
    </source>
</evidence>
<comment type="caution">
    <text evidence="13">The sequence shown here is derived from an EMBL/GenBank/DDBJ whole genome shotgun (WGS) entry which is preliminary data.</text>
</comment>
<dbReference type="Gene3D" id="3.10.20.70">
    <property type="entry name" value="Glutamine synthetase, N-terminal domain"/>
    <property type="match status" value="1"/>
</dbReference>
<comment type="cofactor">
    <cofactor evidence="1">
        <name>Mg(2+)</name>
        <dbReference type="ChEBI" id="CHEBI:18420"/>
    </cofactor>
</comment>
<proteinExistence type="inferred from homology"/>
<evidence type="ECO:0000256" key="9">
    <source>
        <dbReference type="ARBA" id="ARBA00043026"/>
    </source>
</evidence>
<dbReference type="RefSeq" id="WP_088713049.1">
    <property type="nucleotide sequence ID" value="NZ_NFZT01000001.1"/>
</dbReference>
<evidence type="ECO:0000256" key="1">
    <source>
        <dbReference type="ARBA" id="ARBA00001946"/>
    </source>
</evidence>
<evidence type="ECO:0000256" key="7">
    <source>
        <dbReference type="ARBA" id="ARBA00023231"/>
    </source>
</evidence>
<dbReference type="AlphaFoldDB" id="A0A219B7J1"/>
<comment type="subunit">
    <text evidence="8">Homooctamer and homotetramer.</text>
</comment>
<dbReference type="InterPro" id="IPR050292">
    <property type="entry name" value="Glutamine_Synthetase"/>
</dbReference>